<dbReference type="AlphaFoldDB" id="M2AUL1"/>
<dbReference type="PATRIC" id="fig|1263867.3.peg.5961"/>
<comment type="caution">
    <text evidence="2">The sequence shown here is derived from an EMBL/GenBank/DDBJ whole genome shotgun (WGS) entry which is preliminary data.</text>
</comment>
<keyword evidence="3" id="KW-1185">Reference proteome</keyword>
<reference evidence="2" key="1">
    <citation type="submission" date="2012-11" db="EMBL/GenBank/DDBJ databases">
        <title>Permanent draft genomes of Rhodopirellula europaea strain SH398 and 6C.</title>
        <authorList>
            <person name="Richter M."/>
            <person name="Richter-Heitmann T."/>
            <person name="Frank C."/>
            <person name="Harder J."/>
            <person name="Glockner F.O."/>
        </authorList>
    </citation>
    <scope>NUCLEOTIDE SEQUENCE</scope>
    <source>
        <strain evidence="2">6C</strain>
    </source>
</reference>
<evidence type="ECO:0000313" key="2">
    <source>
        <dbReference type="EMBL" id="EMB13699.1"/>
    </source>
</evidence>
<dbReference type="EMBL" id="ANMO01000251">
    <property type="protein sequence ID" value="EMB13699.1"/>
    <property type="molecule type" value="Genomic_DNA"/>
</dbReference>
<dbReference type="Proteomes" id="UP000011529">
    <property type="component" value="Unassembled WGS sequence"/>
</dbReference>
<organism evidence="2 3">
    <name type="scientific">Rhodopirellula europaea 6C</name>
    <dbReference type="NCBI Taxonomy" id="1263867"/>
    <lineage>
        <taxon>Bacteria</taxon>
        <taxon>Pseudomonadati</taxon>
        <taxon>Planctomycetota</taxon>
        <taxon>Planctomycetia</taxon>
        <taxon>Pirellulales</taxon>
        <taxon>Pirellulaceae</taxon>
        <taxon>Rhodopirellula</taxon>
    </lineage>
</organism>
<protein>
    <submittedName>
        <fullName evidence="2">Uncharacterized protein</fullName>
    </submittedName>
</protein>
<sequence length="48" mass="5033">MCVTGTIPVECSRQGSEPRAAGTNTGQDQPIANDECIKLGDDRLAVDV</sequence>
<feature type="region of interest" description="Disordered" evidence="1">
    <location>
        <begin position="13"/>
        <end position="32"/>
    </location>
</feature>
<reference evidence="2" key="2">
    <citation type="journal article" date="2013" name="Mar. Genomics">
        <title>Expression of sulfatases in Rhodopirellula baltica and the diversity of sulfatases in the genus Rhodopirellula.</title>
        <authorList>
            <person name="Wegner C.E."/>
            <person name="Richter-Heitmann T."/>
            <person name="Klindworth A."/>
            <person name="Klockow C."/>
            <person name="Richter M."/>
            <person name="Achstetter T."/>
            <person name="Glockner F.O."/>
            <person name="Harder J."/>
        </authorList>
    </citation>
    <scope>NUCLEOTIDE SEQUENCE [LARGE SCALE GENOMIC DNA]</scope>
    <source>
        <strain evidence="2">6C</strain>
    </source>
</reference>
<accession>M2AUL1</accession>
<evidence type="ECO:0000313" key="3">
    <source>
        <dbReference type="Proteomes" id="UP000011529"/>
    </source>
</evidence>
<proteinExistence type="predicted"/>
<evidence type="ECO:0000256" key="1">
    <source>
        <dbReference type="SAM" id="MobiDB-lite"/>
    </source>
</evidence>
<gene>
    <name evidence="2" type="ORF">RE6C_05567</name>
</gene>
<name>M2AUL1_9BACT</name>